<accession>A0A8K1FK66</accession>
<dbReference type="OrthoDB" id="443932at2759"/>
<dbReference type="Gene3D" id="3.40.50.1000">
    <property type="entry name" value="HAD superfamily/HAD-like"/>
    <property type="match status" value="1"/>
</dbReference>
<keyword evidence="2" id="KW-1185">Reference proteome</keyword>
<dbReference type="PANTHER" id="PTHR38899">
    <property type="entry name" value="DOMAIN OOKINETE PROTEIN, PUTATIVE-RELATED"/>
    <property type="match status" value="1"/>
</dbReference>
<dbReference type="InterPro" id="IPR036412">
    <property type="entry name" value="HAD-like_sf"/>
</dbReference>
<dbReference type="EMBL" id="SPLM01000007">
    <property type="protein sequence ID" value="TMW66795.1"/>
    <property type="molecule type" value="Genomic_DNA"/>
</dbReference>
<organism evidence="1 2">
    <name type="scientific">Pythium oligandrum</name>
    <name type="common">Mycoparasitic fungus</name>
    <dbReference type="NCBI Taxonomy" id="41045"/>
    <lineage>
        <taxon>Eukaryota</taxon>
        <taxon>Sar</taxon>
        <taxon>Stramenopiles</taxon>
        <taxon>Oomycota</taxon>
        <taxon>Peronosporomycetes</taxon>
        <taxon>Pythiales</taxon>
        <taxon>Pythiaceae</taxon>
        <taxon>Pythium</taxon>
    </lineage>
</organism>
<dbReference type="PANTHER" id="PTHR38899:SF2">
    <property type="entry name" value="FCP1 HOMOLOGY DOMAIN-CONTAINING PROTEIN"/>
    <property type="match status" value="1"/>
</dbReference>
<protein>
    <submittedName>
        <fullName evidence="1">Uncharacterized protein</fullName>
    </submittedName>
</protein>
<gene>
    <name evidence="1" type="ORF">Poli38472_014107</name>
</gene>
<comment type="caution">
    <text evidence="1">The sequence shown here is derived from an EMBL/GenBank/DDBJ whole genome shotgun (WGS) entry which is preliminary data.</text>
</comment>
<evidence type="ECO:0000313" key="2">
    <source>
        <dbReference type="Proteomes" id="UP000794436"/>
    </source>
</evidence>
<dbReference type="Proteomes" id="UP000794436">
    <property type="component" value="Unassembled WGS sequence"/>
</dbReference>
<reference evidence="1" key="1">
    <citation type="submission" date="2019-03" db="EMBL/GenBank/DDBJ databases">
        <title>Long read genome sequence of the mycoparasitic Pythium oligandrum ATCC 38472 isolated from sugarbeet rhizosphere.</title>
        <authorList>
            <person name="Gaulin E."/>
        </authorList>
    </citation>
    <scope>NUCLEOTIDE SEQUENCE</scope>
    <source>
        <strain evidence="1">ATCC 38472_TT</strain>
    </source>
</reference>
<dbReference type="InterPro" id="IPR023214">
    <property type="entry name" value="HAD_sf"/>
</dbReference>
<name>A0A8K1FK66_PYTOL</name>
<evidence type="ECO:0000313" key="1">
    <source>
        <dbReference type="EMBL" id="TMW66795.1"/>
    </source>
</evidence>
<dbReference type="SUPFAM" id="SSF56784">
    <property type="entry name" value="HAD-like"/>
    <property type="match status" value="1"/>
</dbReference>
<proteinExistence type="predicted"/>
<sequence>MAVHPESNNNELVEHEQRSPTEPIIILDWDDTLLPNTHLAILGFTDESACFALSEESTRELEQLAERVVAFLTVCVKLGRCHIITNGHHGWVQRSCKRFMPSVLPLLEHVTITSARAKYEAKYPRCPVEWKIAAFSDVFRKLEANDEDLGLLSSPPQQVIAFGDSPHDRSAIQYVGKRTNFLQVKSIKLLENPTMQQIQKQLSLMGGFMPQLCSHAESLDLVISANMLR</sequence>
<dbReference type="AlphaFoldDB" id="A0A8K1FK66"/>